<organism evidence="1 2">
    <name type="scientific">Paramuricea clavata</name>
    <name type="common">Red gorgonian</name>
    <name type="synonym">Violescent sea-whip</name>
    <dbReference type="NCBI Taxonomy" id="317549"/>
    <lineage>
        <taxon>Eukaryota</taxon>
        <taxon>Metazoa</taxon>
        <taxon>Cnidaria</taxon>
        <taxon>Anthozoa</taxon>
        <taxon>Octocorallia</taxon>
        <taxon>Malacalcyonacea</taxon>
        <taxon>Plexauridae</taxon>
        <taxon>Paramuricea</taxon>
    </lineage>
</organism>
<dbReference type="EMBL" id="CACRXK020030112">
    <property type="protein sequence ID" value="CAB4042437.1"/>
    <property type="molecule type" value="Genomic_DNA"/>
</dbReference>
<proteinExistence type="predicted"/>
<reference evidence="1" key="1">
    <citation type="submission" date="2020-04" db="EMBL/GenBank/DDBJ databases">
        <authorList>
            <person name="Alioto T."/>
            <person name="Alioto T."/>
            <person name="Gomez Garrido J."/>
        </authorList>
    </citation>
    <scope>NUCLEOTIDE SEQUENCE</scope>
    <source>
        <strain evidence="1">A484AB</strain>
    </source>
</reference>
<sequence>MAALTEENSVVSGDDFDEVLNILKENEKVLEEFEQAIADVETVHFICEMCGKKCKSKSGLKRHTNAKHGHETNHSGNVCQDDLKTHLLSQIVEETALKLSKNACYPKTAWDELASCCLVLGEDTCEMKIMRKLYREYQKKSNVEKFYTQYFSEVPPKATRYFPGFAEKTATFLATKVADHMLFLAKKDKNSVDVDPSGWSRDITSTTNTILSERGLSGGQYLGGYVFHNLHKKSKNSPKWKSPEYQQAICIFGAARTTDIDDQKLVSCLNRGGLWAINSNAQMIIFKTENLFRDNYIH</sequence>
<gene>
    <name evidence="1" type="ORF">PACLA_8A043781</name>
</gene>
<dbReference type="PROSITE" id="PS50157">
    <property type="entry name" value="ZINC_FINGER_C2H2_2"/>
    <property type="match status" value="1"/>
</dbReference>
<name>A0A6S7KCC6_PARCT</name>
<evidence type="ECO:0000313" key="1">
    <source>
        <dbReference type="EMBL" id="CAB4042437.1"/>
    </source>
</evidence>
<dbReference type="Proteomes" id="UP001152795">
    <property type="component" value="Unassembled WGS sequence"/>
</dbReference>
<keyword evidence="2" id="KW-1185">Reference proteome</keyword>
<protein>
    <submittedName>
        <fullName evidence="1">Uncharacterized protein LOC111333399</fullName>
    </submittedName>
</protein>
<dbReference type="Gene3D" id="3.30.160.60">
    <property type="entry name" value="Classic Zinc Finger"/>
    <property type="match status" value="1"/>
</dbReference>
<dbReference type="InterPro" id="IPR013087">
    <property type="entry name" value="Znf_C2H2_type"/>
</dbReference>
<evidence type="ECO:0000313" key="2">
    <source>
        <dbReference type="Proteomes" id="UP001152795"/>
    </source>
</evidence>
<comment type="caution">
    <text evidence="1">The sequence shown here is derived from an EMBL/GenBank/DDBJ whole genome shotgun (WGS) entry which is preliminary data.</text>
</comment>
<dbReference type="AlphaFoldDB" id="A0A6S7KCC6"/>
<dbReference type="PROSITE" id="PS00028">
    <property type="entry name" value="ZINC_FINGER_C2H2_1"/>
    <property type="match status" value="1"/>
</dbReference>
<dbReference type="OrthoDB" id="5980469at2759"/>
<dbReference type="SMART" id="SM00355">
    <property type="entry name" value="ZnF_C2H2"/>
    <property type="match status" value="1"/>
</dbReference>
<accession>A0A6S7KCC6</accession>